<evidence type="ECO:0000256" key="2">
    <source>
        <dbReference type="SAM" id="Phobius"/>
    </source>
</evidence>
<protein>
    <submittedName>
        <fullName evidence="3">Fused MFS/spermidine synthase</fullName>
    </submittedName>
</protein>
<evidence type="ECO:0000256" key="1">
    <source>
        <dbReference type="ARBA" id="ARBA00023115"/>
    </source>
</evidence>
<sequence length="677" mass="75428">MPLFAVTIFLSALLLFLIQPLAARWLLPYFGGGAAVWTACMLFFQLMLLAGYSYAHWLTHRLSLKQQRTVHGSLVLLALLWLWWAGSAVSAPEPSAYPLLSILSWLLLLFGLPLLVIAASAPLLQRWFADRFPLRSPYRLYALSNVGSLGALLSYPFIVEPWLPLSQQFTGWQWGFTGLALLLLVLLRWQLPKASTTSEAVAAASSRQWGYWLSLSAAGVVLLLAVTQQLTQNVPPVPFLWVVPLALYLLSFILVFNREHWYQRALWLYLFGIGLVLALVLIHFGRLFDLYSQLALYLLILFSGCMLCHGELARLKPAASQLTRFYLAMALGGVLGGLLVNLLAPALLNDFHEFPVVLLAILLLAVLPWQRQLALWRKVAWLSGAASFVLLAIWLHLLLNQFTVHQERNFYGSLVVRDIPVAGELQRILIDGTTSHGAQYLAADKRQQALSYYRPGTGVALALQYRQPDPGLANSSKSAGRHFGMVGLGAGTLAVYGRAGDRIQFYELNPAVISTAQQHFSYLADSAATVEVLLGDGRLVLQQQLQQQGSQQFDVLVLDAFSSDAIPQHLLTREAFALYLQHLRADGVLAVHISNNYLDLTSVVRNHAHHFGLDALFFHTPADSQNPAATEWVLLTRNQDFIRQEATQQAVGNWPTQLNPAIQWTDDFSNLLRVLKK</sequence>
<feature type="transmembrane region" description="Helical" evidence="2">
    <location>
        <begin position="98"/>
        <end position="119"/>
    </location>
</feature>
<evidence type="ECO:0000313" key="4">
    <source>
        <dbReference type="Proteomes" id="UP001339167"/>
    </source>
</evidence>
<evidence type="ECO:0000313" key="3">
    <source>
        <dbReference type="EMBL" id="MEE2022675.1"/>
    </source>
</evidence>
<comment type="caution">
    <text evidence="3">The sequence shown here is derived from an EMBL/GenBank/DDBJ whole genome shotgun (WGS) entry which is preliminary data.</text>
</comment>
<feature type="transmembrane region" description="Helical" evidence="2">
    <location>
        <begin position="209"/>
        <end position="227"/>
    </location>
</feature>
<feature type="transmembrane region" description="Helical" evidence="2">
    <location>
        <begin position="140"/>
        <end position="159"/>
    </location>
</feature>
<feature type="transmembrane region" description="Helical" evidence="2">
    <location>
        <begin position="268"/>
        <end position="288"/>
    </location>
</feature>
<gene>
    <name evidence="3" type="ORF">QWF21_00325</name>
</gene>
<dbReference type="InterPro" id="IPR029063">
    <property type="entry name" value="SAM-dependent_MTases_sf"/>
</dbReference>
<dbReference type="PANTHER" id="PTHR43317">
    <property type="entry name" value="THERMOSPERMINE SYNTHASE ACAULIS5"/>
    <property type="match status" value="1"/>
</dbReference>
<feature type="transmembrane region" description="Helical" evidence="2">
    <location>
        <begin position="325"/>
        <end position="348"/>
    </location>
</feature>
<keyword evidence="1" id="KW-0620">Polyamine biosynthesis</keyword>
<keyword evidence="2" id="KW-0472">Membrane</keyword>
<dbReference type="RefSeq" id="WP_330086040.1">
    <property type="nucleotide sequence ID" value="NZ_JAUGZK010000001.1"/>
</dbReference>
<feature type="transmembrane region" description="Helical" evidence="2">
    <location>
        <begin position="69"/>
        <end position="86"/>
    </location>
</feature>
<feature type="transmembrane region" description="Helical" evidence="2">
    <location>
        <begin position="379"/>
        <end position="399"/>
    </location>
</feature>
<dbReference type="NCBIfam" id="NF037959">
    <property type="entry name" value="MFS_SpdSyn"/>
    <property type="match status" value="1"/>
</dbReference>
<feature type="transmembrane region" description="Helical" evidence="2">
    <location>
        <begin position="171"/>
        <end position="189"/>
    </location>
</feature>
<accession>A0ABU7JBY7</accession>
<feature type="transmembrane region" description="Helical" evidence="2">
    <location>
        <begin position="33"/>
        <end position="57"/>
    </location>
</feature>
<dbReference type="PANTHER" id="PTHR43317:SF1">
    <property type="entry name" value="THERMOSPERMINE SYNTHASE ACAULIS5"/>
    <property type="match status" value="1"/>
</dbReference>
<dbReference type="EMBL" id="JAUGZK010000001">
    <property type="protein sequence ID" value="MEE2022675.1"/>
    <property type="molecule type" value="Genomic_DNA"/>
</dbReference>
<keyword evidence="4" id="KW-1185">Reference proteome</keyword>
<organism evidence="3 4">
    <name type="scientific">Alkalimonas mucilaginosa</name>
    <dbReference type="NCBI Taxonomy" id="3057676"/>
    <lineage>
        <taxon>Bacteria</taxon>
        <taxon>Pseudomonadati</taxon>
        <taxon>Pseudomonadota</taxon>
        <taxon>Gammaproteobacteria</taxon>
        <taxon>Alkalimonas</taxon>
    </lineage>
</organism>
<reference evidence="3 4" key="1">
    <citation type="submission" date="2023-06" db="EMBL/GenBank/DDBJ databases">
        <title>Alkalimonas sp., MEB004 an alkaliphilic bacterium isolated from Lonar Lake, India.</title>
        <authorList>
            <person name="Joshi A."/>
            <person name="Thite S."/>
        </authorList>
    </citation>
    <scope>NUCLEOTIDE SEQUENCE [LARGE SCALE GENOMIC DNA]</scope>
    <source>
        <strain evidence="3 4">MEB004</strain>
    </source>
</reference>
<dbReference type="Gene3D" id="3.40.50.150">
    <property type="entry name" value="Vaccinia Virus protein VP39"/>
    <property type="match status" value="1"/>
</dbReference>
<proteinExistence type="predicted"/>
<keyword evidence="2" id="KW-1133">Transmembrane helix</keyword>
<dbReference type="SUPFAM" id="SSF53335">
    <property type="entry name" value="S-adenosyl-L-methionine-dependent methyltransferases"/>
    <property type="match status" value="1"/>
</dbReference>
<dbReference type="Proteomes" id="UP001339167">
    <property type="component" value="Unassembled WGS sequence"/>
</dbReference>
<feature type="transmembrane region" description="Helical" evidence="2">
    <location>
        <begin position="239"/>
        <end position="256"/>
    </location>
</feature>
<feature type="transmembrane region" description="Helical" evidence="2">
    <location>
        <begin position="294"/>
        <end position="313"/>
    </location>
</feature>
<keyword evidence="2" id="KW-0812">Transmembrane</keyword>
<feature type="transmembrane region" description="Helical" evidence="2">
    <location>
        <begin position="354"/>
        <end position="370"/>
    </location>
</feature>
<name>A0ABU7JBY7_9GAMM</name>